<dbReference type="Pfam" id="PF02257">
    <property type="entry name" value="RFX_DNA_binding"/>
    <property type="match status" value="1"/>
</dbReference>
<dbReference type="InterPro" id="IPR036390">
    <property type="entry name" value="WH_DNA-bd_sf"/>
</dbReference>
<dbReference type="GO" id="GO:0000981">
    <property type="term" value="F:DNA-binding transcription factor activity, RNA polymerase II-specific"/>
    <property type="evidence" value="ECO:0007669"/>
    <property type="project" value="TreeGrafter"/>
</dbReference>
<gene>
    <name evidence="3" type="ORF">NADFUDRAFT_23243</name>
</gene>
<dbReference type="Proteomes" id="UP000095009">
    <property type="component" value="Unassembled WGS sequence"/>
</dbReference>
<keyword evidence="4" id="KW-1185">Reference proteome</keyword>
<dbReference type="PANTHER" id="PTHR12619:SF5">
    <property type="entry name" value="TRANSCRIPTION FACTOR RFX4"/>
    <property type="match status" value="1"/>
</dbReference>
<proteinExistence type="predicted"/>
<dbReference type="Gene3D" id="1.10.10.10">
    <property type="entry name" value="Winged helix-like DNA-binding domain superfamily/Winged helix DNA-binding domain"/>
    <property type="match status" value="1"/>
</dbReference>
<protein>
    <recommendedName>
        <fullName evidence="2">RFX-type winged-helix domain-containing protein</fullName>
    </recommendedName>
</protein>
<evidence type="ECO:0000313" key="4">
    <source>
        <dbReference type="Proteomes" id="UP000095009"/>
    </source>
</evidence>
<dbReference type="STRING" id="857566.A0A1E3PM91"/>
<name>A0A1E3PM91_9ASCO</name>
<dbReference type="PANTHER" id="PTHR12619">
    <property type="entry name" value="RFX TRANSCRIPTION FACTOR FAMILY"/>
    <property type="match status" value="1"/>
</dbReference>
<accession>A0A1E3PM91</accession>
<evidence type="ECO:0000259" key="2">
    <source>
        <dbReference type="PROSITE" id="PS51526"/>
    </source>
</evidence>
<dbReference type="PROSITE" id="PS51526">
    <property type="entry name" value="RFX_DBD"/>
    <property type="match status" value="1"/>
</dbReference>
<dbReference type="EMBL" id="KV454408">
    <property type="protein sequence ID" value="ODQ66448.1"/>
    <property type="molecule type" value="Genomic_DNA"/>
</dbReference>
<evidence type="ECO:0000313" key="3">
    <source>
        <dbReference type="EMBL" id="ODQ66448.1"/>
    </source>
</evidence>
<dbReference type="InterPro" id="IPR003150">
    <property type="entry name" value="DNA-bd_RFX"/>
</dbReference>
<keyword evidence="1" id="KW-0238">DNA-binding</keyword>
<dbReference type="SUPFAM" id="SSF46785">
    <property type="entry name" value="Winged helix' DNA-binding domain"/>
    <property type="match status" value="1"/>
</dbReference>
<feature type="domain" description="RFX-type winged-helix" evidence="2">
    <location>
        <begin position="76"/>
        <end position="151"/>
    </location>
</feature>
<evidence type="ECO:0000256" key="1">
    <source>
        <dbReference type="ARBA" id="ARBA00023125"/>
    </source>
</evidence>
<dbReference type="InterPro" id="IPR057321">
    <property type="entry name" value="RFX1-4/6/8-like_BCD"/>
</dbReference>
<feature type="non-terminal residue" evidence="3">
    <location>
        <position position="545"/>
    </location>
</feature>
<sequence>MRPPAPVALVPIASSDLTISNTRKRKASTLRSSQETEDELKRIAHSYMDTSLGTLSERVRESELTPNSERSRQIYGMAWLMRNCEGLTDAAVPRNRIYARYVSICSEYVLKPLNPASFGKLVRMIFPDIKTRRLGVRGQSKYYYCGIRLIGEQNNPSGGTPTGTPSRFDASPDPIKTDNDHFSPAKISANLIDELSSAASSGNVSNGGTGNKNNHYCNNITSRAIPDLRFASNLSNVSLSINIKESFLLPPLSDYLEEQVDPDTLETLTGLYKTHCLSLIDALRFMHVKKFLHLLTSFHGCLTAPVRRLLKLESILPWILSVDWAMYKEMVNMLSPLALQEIPLNVLNGLKSLSQYLPGQIKTTFANMPQYFIDTKLKPAQAFASLLDRLTRVSELAVNAGKLLANPPDRDLMKNDWIKFVDSKMIIEREVACGDEKLRKILDEDVVELLALSDVPKSGSNTIDRNEQKDSDDTNNVQWAEYLSALPARFPKVSARVFLLYMNAVFTAGLREIFLNGGGGFGAWMVVRCWVDEWMGWNAERGGFL</sequence>
<dbReference type="AlphaFoldDB" id="A0A1E3PM91"/>
<dbReference type="OrthoDB" id="10056949at2759"/>
<dbReference type="FunFam" id="1.10.10.10:FF:000422">
    <property type="entry name" value="DNA-binding protein RFX7"/>
    <property type="match status" value="1"/>
</dbReference>
<organism evidence="3 4">
    <name type="scientific">Nadsonia fulvescens var. elongata DSM 6958</name>
    <dbReference type="NCBI Taxonomy" id="857566"/>
    <lineage>
        <taxon>Eukaryota</taxon>
        <taxon>Fungi</taxon>
        <taxon>Dikarya</taxon>
        <taxon>Ascomycota</taxon>
        <taxon>Saccharomycotina</taxon>
        <taxon>Dipodascomycetes</taxon>
        <taxon>Dipodascales</taxon>
        <taxon>Dipodascales incertae sedis</taxon>
        <taxon>Nadsonia</taxon>
    </lineage>
</organism>
<dbReference type="Pfam" id="PF25340">
    <property type="entry name" value="BCD_RFX"/>
    <property type="match status" value="1"/>
</dbReference>
<dbReference type="InterPro" id="IPR036388">
    <property type="entry name" value="WH-like_DNA-bd_sf"/>
</dbReference>
<reference evidence="3 4" key="1">
    <citation type="journal article" date="2016" name="Proc. Natl. Acad. Sci. U.S.A.">
        <title>Comparative genomics of biotechnologically important yeasts.</title>
        <authorList>
            <person name="Riley R."/>
            <person name="Haridas S."/>
            <person name="Wolfe K.H."/>
            <person name="Lopes M.R."/>
            <person name="Hittinger C.T."/>
            <person name="Goeker M."/>
            <person name="Salamov A.A."/>
            <person name="Wisecaver J.H."/>
            <person name="Long T.M."/>
            <person name="Calvey C.H."/>
            <person name="Aerts A.L."/>
            <person name="Barry K.W."/>
            <person name="Choi C."/>
            <person name="Clum A."/>
            <person name="Coughlan A.Y."/>
            <person name="Deshpande S."/>
            <person name="Douglass A.P."/>
            <person name="Hanson S.J."/>
            <person name="Klenk H.-P."/>
            <person name="LaButti K.M."/>
            <person name="Lapidus A."/>
            <person name="Lindquist E.A."/>
            <person name="Lipzen A.M."/>
            <person name="Meier-Kolthoff J.P."/>
            <person name="Ohm R.A."/>
            <person name="Otillar R.P."/>
            <person name="Pangilinan J.L."/>
            <person name="Peng Y."/>
            <person name="Rokas A."/>
            <person name="Rosa C.A."/>
            <person name="Scheuner C."/>
            <person name="Sibirny A.A."/>
            <person name="Slot J.C."/>
            <person name="Stielow J.B."/>
            <person name="Sun H."/>
            <person name="Kurtzman C.P."/>
            <person name="Blackwell M."/>
            <person name="Grigoriev I.V."/>
            <person name="Jeffries T.W."/>
        </authorList>
    </citation>
    <scope>NUCLEOTIDE SEQUENCE [LARGE SCALE GENOMIC DNA]</scope>
    <source>
        <strain evidence="3 4">DSM 6958</strain>
    </source>
</reference>
<dbReference type="GO" id="GO:0000978">
    <property type="term" value="F:RNA polymerase II cis-regulatory region sequence-specific DNA binding"/>
    <property type="evidence" value="ECO:0007669"/>
    <property type="project" value="TreeGrafter"/>
</dbReference>
<dbReference type="InterPro" id="IPR039779">
    <property type="entry name" value="RFX-like"/>
</dbReference>